<protein>
    <submittedName>
        <fullName evidence="1">Uncharacterized protein</fullName>
    </submittedName>
</protein>
<reference evidence="1" key="5">
    <citation type="journal article" date="2021" name="G3 (Bethesda)">
        <title>Aegilops tauschii genome assembly Aet v5.0 features greater sequence contiguity and improved annotation.</title>
        <authorList>
            <person name="Wang L."/>
            <person name="Zhu T."/>
            <person name="Rodriguez J.C."/>
            <person name="Deal K.R."/>
            <person name="Dubcovsky J."/>
            <person name="McGuire P.E."/>
            <person name="Lux T."/>
            <person name="Spannagl M."/>
            <person name="Mayer K.F.X."/>
            <person name="Baldrich P."/>
            <person name="Meyers B.C."/>
            <person name="Huo N."/>
            <person name="Gu Y.Q."/>
            <person name="Zhou H."/>
            <person name="Devos K.M."/>
            <person name="Bennetzen J.L."/>
            <person name="Unver T."/>
            <person name="Budak H."/>
            <person name="Gulick P.J."/>
            <person name="Galiba G."/>
            <person name="Kalapos B."/>
            <person name="Nelson D.R."/>
            <person name="Li P."/>
            <person name="You F.M."/>
            <person name="Luo M.C."/>
            <person name="Dvorak J."/>
        </authorList>
    </citation>
    <scope>NUCLEOTIDE SEQUENCE [LARGE SCALE GENOMIC DNA]</scope>
    <source>
        <strain evidence="1">cv. AL8/78</strain>
    </source>
</reference>
<evidence type="ECO:0000313" key="2">
    <source>
        <dbReference type="Proteomes" id="UP000015105"/>
    </source>
</evidence>
<reference evidence="1" key="4">
    <citation type="submission" date="2019-03" db="UniProtKB">
        <authorList>
            <consortium name="EnsemblPlants"/>
        </authorList>
    </citation>
    <scope>IDENTIFICATION</scope>
</reference>
<dbReference type="Gramene" id="AET6Gv20658500.2">
    <property type="protein sequence ID" value="AET6Gv20658500.2"/>
    <property type="gene ID" value="AET6Gv20658500"/>
</dbReference>
<proteinExistence type="predicted"/>
<name>A0A453P9N0_AEGTS</name>
<dbReference type="AlphaFoldDB" id="A0A453P9N0"/>
<reference evidence="1" key="3">
    <citation type="journal article" date="2017" name="Nature">
        <title>Genome sequence of the progenitor of the wheat D genome Aegilops tauschii.</title>
        <authorList>
            <person name="Luo M.C."/>
            <person name="Gu Y.Q."/>
            <person name="Puiu D."/>
            <person name="Wang H."/>
            <person name="Twardziok S.O."/>
            <person name="Deal K.R."/>
            <person name="Huo N."/>
            <person name="Zhu T."/>
            <person name="Wang L."/>
            <person name="Wang Y."/>
            <person name="McGuire P.E."/>
            <person name="Liu S."/>
            <person name="Long H."/>
            <person name="Ramasamy R.K."/>
            <person name="Rodriguez J.C."/>
            <person name="Van S.L."/>
            <person name="Yuan L."/>
            <person name="Wang Z."/>
            <person name="Xia Z."/>
            <person name="Xiao L."/>
            <person name="Anderson O.D."/>
            <person name="Ouyang S."/>
            <person name="Liang Y."/>
            <person name="Zimin A.V."/>
            <person name="Pertea G."/>
            <person name="Qi P."/>
            <person name="Bennetzen J.L."/>
            <person name="Dai X."/>
            <person name="Dawson M.W."/>
            <person name="Muller H.G."/>
            <person name="Kugler K."/>
            <person name="Rivarola-Duarte L."/>
            <person name="Spannagl M."/>
            <person name="Mayer K.F.X."/>
            <person name="Lu F.H."/>
            <person name="Bevan M.W."/>
            <person name="Leroy P."/>
            <person name="Li P."/>
            <person name="You F.M."/>
            <person name="Sun Q."/>
            <person name="Liu Z."/>
            <person name="Lyons E."/>
            <person name="Wicker T."/>
            <person name="Salzberg S.L."/>
            <person name="Devos K.M."/>
            <person name="Dvorak J."/>
        </authorList>
    </citation>
    <scope>NUCLEOTIDE SEQUENCE [LARGE SCALE GENOMIC DNA]</scope>
    <source>
        <strain evidence="1">cv. AL8/78</strain>
    </source>
</reference>
<keyword evidence="2" id="KW-1185">Reference proteome</keyword>
<dbReference type="EnsemblPlants" id="AET6Gv20658500.2">
    <property type="protein sequence ID" value="AET6Gv20658500.2"/>
    <property type="gene ID" value="AET6Gv20658500"/>
</dbReference>
<evidence type="ECO:0000313" key="1">
    <source>
        <dbReference type="EnsemblPlants" id="AET6Gv20658500.2"/>
    </source>
</evidence>
<organism evidence="1 2">
    <name type="scientific">Aegilops tauschii subsp. strangulata</name>
    <name type="common">Goatgrass</name>
    <dbReference type="NCBI Taxonomy" id="200361"/>
    <lineage>
        <taxon>Eukaryota</taxon>
        <taxon>Viridiplantae</taxon>
        <taxon>Streptophyta</taxon>
        <taxon>Embryophyta</taxon>
        <taxon>Tracheophyta</taxon>
        <taxon>Spermatophyta</taxon>
        <taxon>Magnoliopsida</taxon>
        <taxon>Liliopsida</taxon>
        <taxon>Poales</taxon>
        <taxon>Poaceae</taxon>
        <taxon>BOP clade</taxon>
        <taxon>Pooideae</taxon>
        <taxon>Triticodae</taxon>
        <taxon>Triticeae</taxon>
        <taxon>Triticinae</taxon>
        <taxon>Aegilops</taxon>
    </lineage>
</organism>
<sequence length="73" mass="7572">PISALTNAPRQSPLECLGKLLSYISKSPGASQHSKTGRSFAGQPFLSLVPSLEGCVAPLLPPILSARSISPTE</sequence>
<reference evidence="2" key="2">
    <citation type="journal article" date="2017" name="Nat. Plants">
        <title>The Aegilops tauschii genome reveals multiple impacts of transposons.</title>
        <authorList>
            <person name="Zhao G."/>
            <person name="Zou C."/>
            <person name="Li K."/>
            <person name="Wang K."/>
            <person name="Li T."/>
            <person name="Gao L."/>
            <person name="Zhang X."/>
            <person name="Wang H."/>
            <person name="Yang Z."/>
            <person name="Liu X."/>
            <person name="Jiang W."/>
            <person name="Mao L."/>
            <person name="Kong X."/>
            <person name="Jiao Y."/>
            <person name="Jia J."/>
        </authorList>
    </citation>
    <scope>NUCLEOTIDE SEQUENCE [LARGE SCALE GENOMIC DNA]</scope>
    <source>
        <strain evidence="2">cv. AL8/78</strain>
    </source>
</reference>
<accession>A0A453P9N0</accession>
<dbReference type="Proteomes" id="UP000015105">
    <property type="component" value="Chromosome 6D"/>
</dbReference>
<reference evidence="2" key="1">
    <citation type="journal article" date="2014" name="Science">
        <title>Ancient hybridizations among the ancestral genomes of bread wheat.</title>
        <authorList>
            <consortium name="International Wheat Genome Sequencing Consortium,"/>
            <person name="Marcussen T."/>
            <person name="Sandve S.R."/>
            <person name="Heier L."/>
            <person name="Spannagl M."/>
            <person name="Pfeifer M."/>
            <person name="Jakobsen K.S."/>
            <person name="Wulff B.B."/>
            <person name="Steuernagel B."/>
            <person name="Mayer K.F."/>
            <person name="Olsen O.A."/>
        </authorList>
    </citation>
    <scope>NUCLEOTIDE SEQUENCE [LARGE SCALE GENOMIC DNA]</scope>
    <source>
        <strain evidence="2">cv. AL8/78</strain>
    </source>
</reference>